<dbReference type="RefSeq" id="WP_309853587.1">
    <property type="nucleotide sequence ID" value="NZ_JAVDQJ010000004.1"/>
</dbReference>
<accession>A0AAE3XFP3</accession>
<protein>
    <submittedName>
        <fullName evidence="2">Uncharacterized protein</fullName>
    </submittedName>
</protein>
<evidence type="ECO:0000256" key="1">
    <source>
        <dbReference type="SAM" id="MobiDB-lite"/>
    </source>
</evidence>
<reference evidence="2" key="1">
    <citation type="submission" date="2023-07" db="EMBL/GenBank/DDBJ databases">
        <title>Sorghum-associated microbial communities from plants grown in Nebraska, USA.</title>
        <authorList>
            <person name="Schachtman D."/>
        </authorList>
    </citation>
    <scope>NUCLEOTIDE SEQUENCE</scope>
    <source>
        <strain evidence="2">BE330</strain>
    </source>
</reference>
<feature type="region of interest" description="Disordered" evidence="1">
    <location>
        <begin position="149"/>
        <end position="168"/>
    </location>
</feature>
<gene>
    <name evidence="2" type="ORF">J2Y00_002460</name>
</gene>
<organism evidence="2 3">
    <name type="scientific">Deinococcus soli</name>
    <name type="common">ex Cha et al. 2016</name>
    <dbReference type="NCBI Taxonomy" id="1309411"/>
    <lineage>
        <taxon>Bacteria</taxon>
        <taxon>Thermotogati</taxon>
        <taxon>Deinococcota</taxon>
        <taxon>Deinococci</taxon>
        <taxon>Deinococcales</taxon>
        <taxon>Deinococcaceae</taxon>
        <taxon>Deinococcus</taxon>
    </lineage>
</organism>
<comment type="caution">
    <text evidence="2">The sequence shown here is derived from an EMBL/GenBank/DDBJ whole genome shotgun (WGS) entry which is preliminary data.</text>
</comment>
<evidence type="ECO:0000313" key="3">
    <source>
        <dbReference type="Proteomes" id="UP001185331"/>
    </source>
</evidence>
<dbReference type="AlphaFoldDB" id="A0AAE3XFP3"/>
<dbReference type="Proteomes" id="UP001185331">
    <property type="component" value="Unassembled WGS sequence"/>
</dbReference>
<proteinExistence type="predicted"/>
<dbReference type="EMBL" id="JAVDQK010000005">
    <property type="protein sequence ID" value="MDR6218863.1"/>
    <property type="molecule type" value="Genomic_DNA"/>
</dbReference>
<evidence type="ECO:0000313" key="2">
    <source>
        <dbReference type="EMBL" id="MDR6218863.1"/>
    </source>
</evidence>
<sequence>MQSDTPKTQARRLQKLLRDDHGLTLSLGQSLHLTARSLGHHSWEALSAQHTDVLGAPLSDTQIRTRSAQHPQGLLAVTVPLDPQDLLSGNDLHDLLAARVSERGGLSILKLEPAGTAGPDLLLRVTADPRELLGPSAEPGPDGWLILTLTPQPDADQPDTDQPDATQPDSLAVSVTHDQLSHWVHTRHTLVIHRPVREAFERGHSDAPFTFRRTLPISADRNARLIVTPEGLHVQDNGQSGTFHTVTVPRTALAQLLDVLNTDHPRYDAFSPTGRRIQAQRHHIREVLCDVTAFTAPRADDPGHIEYGGTSDINWDTNLPTRRQGRFVYVDETGDEWTANQLTFQPHQA</sequence>
<name>A0AAE3XFP3_9DEIO</name>